<dbReference type="RefSeq" id="WP_111199713.1">
    <property type="nucleotide sequence ID" value="NZ_QKVK01000009.1"/>
</dbReference>
<evidence type="ECO:0000256" key="16">
    <source>
        <dbReference type="SAM" id="Phobius"/>
    </source>
</evidence>
<keyword evidence="19" id="KW-1185">Reference proteome</keyword>
<evidence type="ECO:0000256" key="15">
    <source>
        <dbReference type="NCBIfam" id="TIGR04265"/>
    </source>
</evidence>
<protein>
    <recommendedName>
        <fullName evidence="15">Cardiolipin synthase</fullName>
        <ecNumber evidence="15">2.7.8.-</ecNumber>
    </recommendedName>
</protein>
<name>A0A2W2BH86_9HYPH</name>
<keyword evidence="14" id="KW-1208">Phospholipid metabolism</keyword>
<evidence type="ECO:0000256" key="1">
    <source>
        <dbReference type="ARBA" id="ARBA00003145"/>
    </source>
</evidence>
<evidence type="ECO:0000256" key="11">
    <source>
        <dbReference type="ARBA" id="ARBA00023098"/>
    </source>
</evidence>
<keyword evidence="8 16" id="KW-0812">Transmembrane</keyword>
<evidence type="ECO:0000256" key="2">
    <source>
        <dbReference type="ARBA" id="ARBA00004613"/>
    </source>
</evidence>
<dbReference type="SUPFAM" id="SSF56024">
    <property type="entry name" value="Phospholipase D/nuclease"/>
    <property type="match status" value="2"/>
</dbReference>
<dbReference type="Pfam" id="PF13091">
    <property type="entry name" value="PLDc_2"/>
    <property type="match status" value="2"/>
</dbReference>
<evidence type="ECO:0000256" key="9">
    <source>
        <dbReference type="ARBA" id="ARBA00022737"/>
    </source>
</evidence>
<dbReference type="Gene3D" id="3.30.870.10">
    <property type="entry name" value="Endonuclease Chain A"/>
    <property type="match status" value="2"/>
</dbReference>
<evidence type="ECO:0000256" key="14">
    <source>
        <dbReference type="ARBA" id="ARBA00023264"/>
    </source>
</evidence>
<evidence type="ECO:0000259" key="17">
    <source>
        <dbReference type="PROSITE" id="PS50035"/>
    </source>
</evidence>
<keyword evidence="10 16" id="KW-1133">Transmembrane helix</keyword>
<evidence type="ECO:0000256" key="8">
    <source>
        <dbReference type="ARBA" id="ARBA00022692"/>
    </source>
</evidence>
<dbReference type="PROSITE" id="PS50035">
    <property type="entry name" value="PLD"/>
    <property type="match status" value="2"/>
</dbReference>
<dbReference type="InterPro" id="IPR001736">
    <property type="entry name" value="PLipase_D/transphosphatidylase"/>
</dbReference>
<comment type="subcellular location">
    <subcellularLocation>
        <location evidence="3">Cell membrane</location>
        <topology evidence="3">Multi-pass membrane protein</topology>
    </subcellularLocation>
    <subcellularLocation>
        <location evidence="2">Secreted</location>
    </subcellularLocation>
</comment>
<dbReference type="InterPro" id="IPR025202">
    <property type="entry name" value="PLD-like_dom"/>
</dbReference>
<dbReference type="NCBIfam" id="TIGR04265">
    <property type="entry name" value="bac_cardiolipin"/>
    <property type="match status" value="1"/>
</dbReference>
<dbReference type="InterPro" id="IPR022924">
    <property type="entry name" value="Cardiolipin_synthase"/>
</dbReference>
<dbReference type="GO" id="GO:0005886">
    <property type="term" value="C:plasma membrane"/>
    <property type="evidence" value="ECO:0007669"/>
    <property type="project" value="UniProtKB-SubCell"/>
</dbReference>
<dbReference type="SMART" id="SM00155">
    <property type="entry name" value="PLDc"/>
    <property type="match status" value="2"/>
</dbReference>
<dbReference type="GO" id="GO:0008808">
    <property type="term" value="F:cardiolipin synthase activity"/>
    <property type="evidence" value="ECO:0007669"/>
    <property type="project" value="UniProtKB-UniRule"/>
</dbReference>
<dbReference type="GO" id="GO:0032049">
    <property type="term" value="P:cardiolipin biosynthetic process"/>
    <property type="evidence" value="ECO:0007669"/>
    <property type="project" value="UniProtKB-UniRule"/>
</dbReference>
<accession>A0A2W2BH86</accession>
<keyword evidence="12 16" id="KW-0472">Membrane</keyword>
<comment type="function">
    <text evidence="1">Could be a virulence factor.</text>
</comment>
<evidence type="ECO:0000256" key="5">
    <source>
        <dbReference type="ARBA" id="ARBA00022516"/>
    </source>
</evidence>
<keyword evidence="5" id="KW-0444">Lipid biosynthesis</keyword>
<feature type="transmembrane region" description="Helical" evidence="16">
    <location>
        <begin position="30"/>
        <end position="52"/>
    </location>
</feature>
<evidence type="ECO:0000256" key="7">
    <source>
        <dbReference type="ARBA" id="ARBA00022679"/>
    </source>
</evidence>
<keyword evidence="6" id="KW-0964">Secreted</keyword>
<dbReference type="Proteomes" id="UP000248795">
    <property type="component" value="Unassembled WGS sequence"/>
</dbReference>
<evidence type="ECO:0000256" key="3">
    <source>
        <dbReference type="ARBA" id="ARBA00004651"/>
    </source>
</evidence>
<sequence>MTSLIIIVIHAALMAAVILRVLLRRPARGVALAWLLMAMMLPYIGAVLYFLIGERRISRSRAERLAQMQGDFRKITAPHIAENRLLRGSTQLTPEERPLERAGESFFGAPAFTGNSLALSGDTLAMLRHIAADIEAAERSVLVEFYIWTEGGLTRDVLDALTRAARRGVKCLVLVDAMGAGRWWRGPEPGLLRGAGVELRAALPVGLLRGIAGRTDLRLHRKIVVVDSRIAWTGSMNMVDPRFFKQDSGVGEWVDAMVRIEGPVAGVLGAVMISDWVAEGGVTLEQVLAATGLAPSSARGQAPVQVLASGPGESGDGLLQIMLALINGARHEVVLTTPYFVPEDALVTALRGAAARGVRVVVVLPRRIDSLLVRHASRSFFDEIISAGCEIYEFKAGLLHTKSITVDGEQAMFGTANFDMRSLWLNYEVSLLVYDRGFVADLRALQQSYLDQSDAVMLVPWAKRPVGARLIESTMRLMTPLL</sequence>
<evidence type="ECO:0000313" key="19">
    <source>
        <dbReference type="Proteomes" id="UP000248795"/>
    </source>
</evidence>
<dbReference type="GO" id="GO:0005576">
    <property type="term" value="C:extracellular region"/>
    <property type="evidence" value="ECO:0007669"/>
    <property type="project" value="UniProtKB-SubCell"/>
</dbReference>
<keyword evidence="13" id="KW-0594">Phospholipid biosynthesis</keyword>
<dbReference type="Pfam" id="PF13396">
    <property type="entry name" value="PLDc_N"/>
    <property type="match status" value="1"/>
</dbReference>
<comment type="caution">
    <text evidence="18">The sequence shown here is derived from an EMBL/GenBank/DDBJ whole genome shotgun (WGS) entry which is preliminary data.</text>
</comment>
<dbReference type="EMBL" id="QKVK01000009">
    <property type="protein sequence ID" value="PZF75519.1"/>
    <property type="molecule type" value="Genomic_DNA"/>
</dbReference>
<dbReference type="PANTHER" id="PTHR21248:SF22">
    <property type="entry name" value="PHOSPHOLIPASE D"/>
    <property type="match status" value="1"/>
</dbReference>
<proteinExistence type="predicted"/>
<feature type="transmembrane region" description="Helical" evidence="16">
    <location>
        <begin position="6"/>
        <end position="23"/>
    </location>
</feature>
<reference evidence="19" key="1">
    <citation type="submission" date="2018-06" db="EMBL/GenBank/DDBJ databases">
        <title>Aestuariibacter litoralis strain KCTC 52945T.</title>
        <authorList>
            <person name="Li X."/>
            <person name="Salam N."/>
            <person name="Li J.-L."/>
            <person name="Chen Y.-M."/>
            <person name="Yang Z.-W."/>
            <person name="Zhang L.-Y."/>
            <person name="Han M.-X."/>
            <person name="Xiao M."/>
            <person name="Li W.-J."/>
        </authorList>
    </citation>
    <scope>NUCLEOTIDE SEQUENCE [LARGE SCALE GENOMIC DNA]</scope>
    <source>
        <strain evidence="19">KCTC 52945</strain>
    </source>
</reference>
<dbReference type="AlphaFoldDB" id="A0A2W2BH86"/>
<gene>
    <name evidence="18" type="primary">cls</name>
    <name evidence="18" type="ORF">DK847_16880</name>
</gene>
<feature type="domain" description="PLD phosphodiesterase" evidence="17">
    <location>
        <begin position="395"/>
        <end position="422"/>
    </location>
</feature>
<keyword evidence="11" id="KW-0443">Lipid metabolism</keyword>
<feature type="domain" description="PLD phosphodiesterase" evidence="17">
    <location>
        <begin position="215"/>
        <end position="242"/>
    </location>
</feature>
<evidence type="ECO:0000256" key="10">
    <source>
        <dbReference type="ARBA" id="ARBA00022989"/>
    </source>
</evidence>
<evidence type="ECO:0000256" key="12">
    <source>
        <dbReference type="ARBA" id="ARBA00023136"/>
    </source>
</evidence>
<evidence type="ECO:0000313" key="18">
    <source>
        <dbReference type="EMBL" id="PZF75519.1"/>
    </source>
</evidence>
<evidence type="ECO:0000256" key="13">
    <source>
        <dbReference type="ARBA" id="ARBA00023209"/>
    </source>
</evidence>
<keyword evidence="9" id="KW-0677">Repeat</keyword>
<dbReference type="PANTHER" id="PTHR21248">
    <property type="entry name" value="CARDIOLIPIN SYNTHASE"/>
    <property type="match status" value="1"/>
</dbReference>
<keyword evidence="7" id="KW-0808">Transferase</keyword>
<dbReference type="EC" id="2.7.8.-" evidence="15"/>
<keyword evidence="4" id="KW-1003">Cell membrane</keyword>
<dbReference type="InterPro" id="IPR027379">
    <property type="entry name" value="CLS_N"/>
</dbReference>
<organism evidence="18 19">
    <name type="scientific">Aestuariivirga litoralis</name>
    <dbReference type="NCBI Taxonomy" id="2650924"/>
    <lineage>
        <taxon>Bacteria</taxon>
        <taxon>Pseudomonadati</taxon>
        <taxon>Pseudomonadota</taxon>
        <taxon>Alphaproteobacteria</taxon>
        <taxon>Hyphomicrobiales</taxon>
        <taxon>Aestuariivirgaceae</taxon>
        <taxon>Aestuariivirga</taxon>
    </lineage>
</organism>
<evidence type="ECO:0000256" key="4">
    <source>
        <dbReference type="ARBA" id="ARBA00022475"/>
    </source>
</evidence>
<evidence type="ECO:0000256" key="6">
    <source>
        <dbReference type="ARBA" id="ARBA00022525"/>
    </source>
</evidence>